<evidence type="ECO:0000256" key="2">
    <source>
        <dbReference type="ARBA" id="ARBA00022670"/>
    </source>
</evidence>
<evidence type="ECO:0000313" key="8">
    <source>
        <dbReference type="EMBL" id="BCJ32525.1"/>
    </source>
</evidence>
<dbReference type="GO" id="GO:0004252">
    <property type="term" value="F:serine-type endopeptidase activity"/>
    <property type="evidence" value="ECO:0007669"/>
    <property type="project" value="InterPro"/>
</dbReference>
<name>A0A7R7DJ98_9ACTN</name>
<dbReference type="InterPro" id="IPR001375">
    <property type="entry name" value="Peptidase_S9_cat"/>
</dbReference>
<reference evidence="8 9" key="1">
    <citation type="submission" date="2020-08" db="EMBL/GenBank/DDBJ databases">
        <title>Whole genome shotgun sequence of Actinocatenispora thailandica NBRC 105041.</title>
        <authorList>
            <person name="Komaki H."/>
            <person name="Tamura T."/>
        </authorList>
    </citation>
    <scope>NUCLEOTIDE SEQUENCE [LARGE SCALE GENOMIC DNA]</scope>
    <source>
        <strain evidence="8 9">NBRC 105041</strain>
    </source>
</reference>
<comment type="similarity">
    <text evidence="1">Belongs to the peptidase S9A family.</text>
</comment>
<proteinExistence type="inferred from homology"/>
<feature type="region of interest" description="Disordered" evidence="5">
    <location>
        <begin position="1"/>
        <end position="23"/>
    </location>
</feature>
<evidence type="ECO:0000259" key="7">
    <source>
        <dbReference type="Pfam" id="PF02897"/>
    </source>
</evidence>
<dbReference type="Pfam" id="PF00326">
    <property type="entry name" value="Peptidase_S9"/>
    <property type="match status" value="1"/>
</dbReference>
<keyword evidence="9" id="KW-1185">Reference proteome</keyword>
<keyword evidence="4" id="KW-0720">Serine protease</keyword>
<dbReference type="InterPro" id="IPR023302">
    <property type="entry name" value="Pept_S9A_N"/>
</dbReference>
<dbReference type="Gene3D" id="3.40.50.1820">
    <property type="entry name" value="alpha/beta hydrolase"/>
    <property type="match status" value="1"/>
</dbReference>
<gene>
    <name evidence="8" type="ORF">Athai_00280</name>
</gene>
<dbReference type="PANTHER" id="PTHR11757:SF19">
    <property type="entry name" value="PROLYL ENDOPEPTIDASE-LIKE"/>
    <property type="match status" value="1"/>
</dbReference>
<dbReference type="Gene3D" id="2.130.10.120">
    <property type="entry name" value="Prolyl oligopeptidase, N-terminal domain"/>
    <property type="match status" value="1"/>
</dbReference>
<dbReference type="Pfam" id="PF02897">
    <property type="entry name" value="Peptidase_S9_N"/>
    <property type="match status" value="1"/>
</dbReference>
<dbReference type="GO" id="GO:0006508">
    <property type="term" value="P:proteolysis"/>
    <property type="evidence" value="ECO:0007669"/>
    <property type="project" value="UniProtKB-KW"/>
</dbReference>
<accession>A0A7R7DJ98</accession>
<dbReference type="InterPro" id="IPR002470">
    <property type="entry name" value="Peptidase_S9A"/>
</dbReference>
<feature type="domain" description="Peptidase S9A N-terminal" evidence="7">
    <location>
        <begin position="13"/>
        <end position="431"/>
    </location>
</feature>
<dbReference type="PRINTS" id="PR00862">
    <property type="entry name" value="PROLIGOPTASE"/>
</dbReference>
<organism evidence="8 9">
    <name type="scientific">Actinocatenispora thailandica</name>
    <dbReference type="NCBI Taxonomy" id="227318"/>
    <lineage>
        <taxon>Bacteria</taxon>
        <taxon>Bacillati</taxon>
        <taxon>Actinomycetota</taxon>
        <taxon>Actinomycetes</taxon>
        <taxon>Micromonosporales</taxon>
        <taxon>Micromonosporaceae</taxon>
        <taxon>Actinocatenispora</taxon>
    </lineage>
</organism>
<evidence type="ECO:0000256" key="1">
    <source>
        <dbReference type="ARBA" id="ARBA00005228"/>
    </source>
</evidence>
<evidence type="ECO:0000259" key="6">
    <source>
        <dbReference type="Pfam" id="PF00326"/>
    </source>
</evidence>
<dbReference type="EMBL" id="AP023355">
    <property type="protein sequence ID" value="BCJ32525.1"/>
    <property type="molecule type" value="Genomic_DNA"/>
</dbReference>
<evidence type="ECO:0000256" key="3">
    <source>
        <dbReference type="ARBA" id="ARBA00022801"/>
    </source>
</evidence>
<evidence type="ECO:0000256" key="4">
    <source>
        <dbReference type="ARBA" id="ARBA00022825"/>
    </source>
</evidence>
<sequence length="710" mass="79343">MAQMSEGAMAEPPAAKRVASERTQHGDTVVDEYAWLAEKDNPDTIAYLTAENAWTERATAGQASLRDEIFTEIKNRVQETDLSVPARRHGWWYYTRTVEGQQYPIRCRVAAGDDPTPPVIEPGVPVPGEQVLLDENELADGHDFFALGTFTVTADGRYLAYADDYAGDERFTLRVKDLPSGELLDDEVPNTSYGAAWSADSTHLFYLTVDDAWRPDTVWRHRIGTKASEDVVVYREPDERFWVGVGLTRSERYLLIESHSKVTSEVRFLAADDPTGTPSLVRARKQDVEYEVDHQIVHNGQDRFLVLHNDSDVGGGENFALAAAPVEAPADWTPVIEHAADTRLLDFDVFADHLVVHRRHDVLTGLRVYPLGADGALGTPHDIAFTEPIYTVEPDANLEYDTGTFRLTYTSLVTPRSVYDYDLGQRHLVLRKRQPVLGGYDPDQYEQFREWATAPDGTKVPISVVARKDLVRDGSAPCLLYGYGSYEISIDPGFQIDRLSLLDRGFVYAIAHVRGGGELGRRWYEDGKMLRKRNTFTDFVAAARRMVEAGWTSTPRLAALGGSAGGLLMGAVVNEAPDAFGAIYAAVPFVDALNSILDPSLPLTVIEWDEWGDPLHDAEVYRYMKSYSPYENVAADASNYPPIYVETSLNDTRVLYHEPAKWVSRLRANGAPDVLLWTEMEAGHGGRSGRYQAWHDRARCYAWIIDTVAR</sequence>
<dbReference type="InterPro" id="IPR051543">
    <property type="entry name" value="Serine_Peptidase_S9A"/>
</dbReference>
<dbReference type="InterPro" id="IPR002471">
    <property type="entry name" value="Pept_S9_AS"/>
</dbReference>
<dbReference type="PROSITE" id="PS00708">
    <property type="entry name" value="PRO_ENDOPEP_SER"/>
    <property type="match status" value="1"/>
</dbReference>
<dbReference type="AlphaFoldDB" id="A0A7R7DJ98"/>
<evidence type="ECO:0000256" key="5">
    <source>
        <dbReference type="SAM" id="MobiDB-lite"/>
    </source>
</evidence>
<keyword evidence="3" id="KW-0378">Hydrolase</keyword>
<dbReference type="KEGG" id="atl:Athai_00280"/>
<dbReference type="InterPro" id="IPR029058">
    <property type="entry name" value="AB_hydrolase_fold"/>
</dbReference>
<dbReference type="PANTHER" id="PTHR11757">
    <property type="entry name" value="PROTEASE FAMILY S9A OLIGOPEPTIDASE"/>
    <property type="match status" value="1"/>
</dbReference>
<dbReference type="Proteomes" id="UP000611640">
    <property type="component" value="Chromosome"/>
</dbReference>
<evidence type="ECO:0000313" key="9">
    <source>
        <dbReference type="Proteomes" id="UP000611640"/>
    </source>
</evidence>
<keyword evidence="2 8" id="KW-0645">Protease</keyword>
<feature type="domain" description="Peptidase S9 prolyl oligopeptidase catalytic" evidence="6">
    <location>
        <begin position="497"/>
        <end position="706"/>
    </location>
</feature>
<dbReference type="SUPFAM" id="SSF53474">
    <property type="entry name" value="alpha/beta-Hydrolases"/>
    <property type="match status" value="1"/>
</dbReference>
<protein>
    <submittedName>
        <fullName evidence="8">Protease</fullName>
    </submittedName>
</protein>
<dbReference type="SUPFAM" id="SSF50993">
    <property type="entry name" value="Peptidase/esterase 'gauge' domain"/>
    <property type="match status" value="1"/>
</dbReference>